<dbReference type="InterPro" id="IPR036291">
    <property type="entry name" value="NAD(P)-bd_dom_sf"/>
</dbReference>
<reference evidence="1" key="1">
    <citation type="submission" date="2021-12" db="EMBL/GenBank/DDBJ databases">
        <title>Curvularia clavata genome.</title>
        <authorList>
            <person name="Cao Y."/>
        </authorList>
    </citation>
    <scope>NUCLEOTIDE SEQUENCE</scope>
    <source>
        <strain evidence="1">Yc1106</strain>
    </source>
</reference>
<dbReference type="CDD" id="cd05325">
    <property type="entry name" value="carb_red_sniffer_like_SDR_c"/>
    <property type="match status" value="1"/>
</dbReference>
<organism evidence="1 2">
    <name type="scientific">Curvularia clavata</name>
    <dbReference type="NCBI Taxonomy" id="95742"/>
    <lineage>
        <taxon>Eukaryota</taxon>
        <taxon>Fungi</taxon>
        <taxon>Dikarya</taxon>
        <taxon>Ascomycota</taxon>
        <taxon>Pezizomycotina</taxon>
        <taxon>Dothideomycetes</taxon>
        <taxon>Pleosporomycetidae</taxon>
        <taxon>Pleosporales</taxon>
        <taxon>Pleosporineae</taxon>
        <taxon>Pleosporaceae</taxon>
        <taxon>Curvularia</taxon>
    </lineage>
</organism>
<proteinExistence type="predicted"/>
<dbReference type="OrthoDB" id="5421239at2759"/>
<dbReference type="AlphaFoldDB" id="A0A9Q8Z1T5"/>
<dbReference type="SUPFAM" id="SSF51735">
    <property type="entry name" value="NAD(P)-binding Rossmann-fold domains"/>
    <property type="match status" value="1"/>
</dbReference>
<dbReference type="EMBL" id="CP089274">
    <property type="protein sequence ID" value="USP74369.1"/>
    <property type="molecule type" value="Genomic_DNA"/>
</dbReference>
<evidence type="ECO:0000313" key="1">
    <source>
        <dbReference type="EMBL" id="USP74369.1"/>
    </source>
</evidence>
<dbReference type="Proteomes" id="UP001056012">
    <property type="component" value="Chromosome 1"/>
</dbReference>
<evidence type="ECO:0000313" key="2">
    <source>
        <dbReference type="Proteomes" id="UP001056012"/>
    </source>
</evidence>
<dbReference type="InterPro" id="IPR002347">
    <property type="entry name" value="SDR_fam"/>
</dbReference>
<protein>
    <recommendedName>
        <fullName evidence="3">NAD(P)-binding protein</fullName>
    </recommendedName>
</protein>
<dbReference type="GO" id="GO:0016616">
    <property type="term" value="F:oxidoreductase activity, acting on the CH-OH group of donors, NAD or NADP as acceptor"/>
    <property type="evidence" value="ECO:0007669"/>
    <property type="project" value="TreeGrafter"/>
</dbReference>
<gene>
    <name evidence="1" type="ORF">yc1106_01643</name>
</gene>
<dbReference type="Pfam" id="PF00106">
    <property type="entry name" value="adh_short"/>
    <property type="match status" value="1"/>
</dbReference>
<accession>A0A9Q8Z1T5</accession>
<evidence type="ECO:0008006" key="3">
    <source>
        <dbReference type="Google" id="ProtNLM"/>
    </source>
</evidence>
<sequence>MEHYAPHPSQFEGYYSKFDLASGSHIALIICSVPDAPSRPHMVSFTYYPSTGHPIFQREHFVKEIKRVITDEKSKAFELQVPGLGVMKTSADGRTSYKLAADDGSWRLEAQCDDYMAWRADKSTPEGWMIHLPFPLHWHVHSLCSPASFELDIPALGDSFPAADRKSRATIHQEKNWANSFPDAHMWVQAWDNDEKRGVCLAGGKILYNTAFLLGYRSPSLNLDFVPPFSISYLNLFSPFMSVTNDWDALMASVLITGASRGLGLAFVKELVTRPTSEVSKIIAAVRGEAPALNEIASSSSGRVSVVKLDVTDQESIKQAVMETESILGNHGLDVLINNAGICQYASGGISTMDNLEESFTVNVMGVHWTTKAFLPLLQKGGLKKVANMTTTLGSIALAASVAGFPAPAYKISKATLNALTVQWALEYEKEGFSFIALCPGWLKTDLGGGDMADLTPEEGARASLDIIFKEGQEYNGKMPKVFVKGWEHAKGPNVYDGTDAPW</sequence>
<dbReference type="InterPro" id="IPR052184">
    <property type="entry name" value="SDR_enzymes"/>
</dbReference>
<keyword evidence="2" id="KW-1185">Reference proteome</keyword>
<dbReference type="Gene3D" id="3.40.50.720">
    <property type="entry name" value="NAD(P)-binding Rossmann-like Domain"/>
    <property type="match status" value="1"/>
</dbReference>
<dbReference type="PRINTS" id="PR00081">
    <property type="entry name" value="GDHRDH"/>
</dbReference>
<dbReference type="PANTHER" id="PTHR45458:SF1">
    <property type="entry name" value="SHORT CHAIN DEHYDROGENASE"/>
    <property type="match status" value="1"/>
</dbReference>
<dbReference type="VEuPathDB" id="FungiDB:yc1106_01643"/>
<dbReference type="PANTHER" id="PTHR45458">
    <property type="entry name" value="SHORT-CHAIN DEHYDROGENASE/REDUCTASE SDR"/>
    <property type="match status" value="1"/>
</dbReference>
<name>A0A9Q8Z1T5_CURCL</name>